<dbReference type="Proteomes" id="UP000830768">
    <property type="component" value="Chromosome 3"/>
</dbReference>
<proteinExistence type="predicted"/>
<reference evidence="1" key="1">
    <citation type="submission" date="2021-11" db="EMBL/GenBank/DDBJ databases">
        <title>Fusarium solani-melongenae Genome sequencing and assembly.</title>
        <authorList>
            <person name="Xie S."/>
            <person name="Huang L."/>
            <person name="Zhang X."/>
        </authorList>
    </citation>
    <scope>NUCLEOTIDE SEQUENCE</scope>
    <source>
        <strain evidence="1">CRI 24-3</strain>
    </source>
</reference>
<accession>A0ACD3YUR5</accession>
<name>A0ACD3YUR5_FUSSC</name>
<gene>
    <name evidence="1" type="ORF">LCI18_003647</name>
</gene>
<protein>
    <submittedName>
        <fullName evidence="1">Uncharacterized protein</fullName>
    </submittedName>
</protein>
<evidence type="ECO:0000313" key="2">
    <source>
        <dbReference type="Proteomes" id="UP000830768"/>
    </source>
</evidence>
<evidence type="ECO:0000313" key="1">
    <source>
        <dbReference type="EMBL" id="UPK92712.1"/>
    </source>
</evidence>
<dbReference type="EMBL" id="CP090032">
    <property type="protein sequence ID" value="UPK92712.1"/>
    <property type="molecule type" value="Genomic_DNA"/>
</dbReference>
<sequence>MISDKVQKDDSASKDASVFPVAMDDPEKDSVHQGEATALEDDLYKPLKGVEDYDPSQRLLTARSVVVGCILGSLINCGNIYLGLKSGLGLESVLFATLFGYIIITALQKTKLPFLRTHFGPHENNIIQAVASGCVGVGFLFISAIPAMYRLNLLSKHPSTDYGMLLAFTFVSGFFGLSYSVVLRRMFLVSLGRKLQLIFPTGAASALMIRGLHSRNTVDDRPRVSHGTLVPAVAFAVSLVWPVATQYAPGILYEMNFFWYIFKWGAHGAIHAVNWGWFTFLTSPAYLGVGMLMSPRAAASFFLGTILAWGIISPATVKLGYTSGIPISEKYPDLMTFNAMNPNNFLTNPSPRYWLLWPAVFLMLSTSLVKIAMEWRSLFSMAKYGFVSLWASIRRCTHREADDTATARGEDATTDDPDPIPRQDQVRSWEWISLLVVVIAVALPALKLLYYVPIEVNIVNLIMGVCWSLVAIQTYGTANISPVTTVAKASQFVAGGMMRNQGHAMNEAMLANLASAGAAGGAAQAAGMLISDLKTGFLLKTPARAQFYAQAIGTGLSTMLSPAFFILFCEAYPCILDPEALTCSFSTPAVAAWQAVTVGILAPEFPISKSSWVFSIILSIVGIAITVLGRSLETTKHARLAQFLPDMTLVGLAMTTPGTYLAITLAVGTGIVLAWNRISKRSFEAYGYSVAAGAIAGESIAFIVQAIFQIAQIGGPKFYGTMVGCVGDSC</sequence>
<keyword evidence="2" id="KW-1185">Reference proteome</keyword>
<organism evidence="1 2">
    <name type="scientific">Fusarium solani subsp. cucurbitae</name>
    <name type="common">Neocosmosporum cucurbitae</name>
    <dbReference type="NCBI Taxonomy" id="2747967"/>
    <lineage>
        <taxon>Eukaryota</taxon>
        <taxon>Fungi</taxon>
        <taxon>Dikarya</taxon>
        <taxon>Ascomycota</taxon>
        <taxon>Pezizomycotina</taxon>
        <taxon>Sordariomycetes</taxon>
        <taxon>Hypocreomycetidae</taxon>
        <taxon>Hypocreales</taxon>
        <taxon>Nectriaceae</taxon>
        <taxon>Fusarium</taxon>
        <taxon>Fusarium solani species complex</taxon>
    </lineage>
</organism>